<evidence type="ECO:0000313" key="2">
    <source>
        <dbReference type="Proteomes" id="UP001597568"/>
    </source>
</evidence>
<reference evidence="2" key="1">
    <citation type="journal article" date="2019" name="Int. J. Syst. Evol. Microbiol.">
        <title>The Global Catalogue of Microorganisms (GCM) 10K type strain sequencing project: providing services to taxonomists for standard genome sequencing and annotation.</title>
        <authorList>
            <consortium name="The Broad Institute Genomics Platform"/>
            <consortium name="The Broad Institute Genome Sequencing Center for Infectious Disease"/>
            <person name="Wu L."/>
            <person name="Ma J."/>
        </authorList>
    </citation>
    <scope>NUCLEOTIDE SEQUENCE [LARGE SCALE GENOMIC DNA]</scope>
    <source>
        <strain evidence="2">KCTC 33522</strain>
    </source>
</reference>
<accession>A0ABW5Y6F5</accession>
<organism evidence="1 2">
    <name type="scientific">Kurthia populi</name>
    <dbReference type="NCBI Taxonomy" id="1562132"/>
    <lineage>
        <taxon>Bacteria</taxon>
        <taxon>Bacillati</taxon>
        <taxon>Bacillota</taxon>
        <taxon>Bacilli</taxon>
        <taxon>Bacillales</taxon>
        <taxon>Caryophanaceae</taxon>
        <taxon>Kurthia</taxon>
    </lineage>
</organism>
<keyword evidence="2" id="KW-1185">Reference proteome</keyword>
<name>A0ABW5Y6F5_9BACL</name>
<gene>
    <name evidence="1" type="ORF">ACFSY7_19160</name>
</gene>
<protein>
    <submittedName>
        <fullName evidence="1">DUF6470 family protein</fullName>
    </submittedName>
</protein>
<dbReference type="EMBL" id="JBHUOR010000142">
    <property type="protein sequence ID" value="MFD2870620.1"/>
    <property type="molecule type" value="Genomic_DNA"/>
</dbReference>
<proteinExistence type="predicted"/>
<evidence type="ECO:0000313" key="1">
    <source>
        <dbReference type="EMBL" id="MFD2870620.1"/>
    </source>
</evidence>
<dbReference type="RefSeq" id="WP_380149242.1">
    <property type="nucleotide sequence ID" value="NZ_JBHUOR010000142.1"/>
</dbReference>
<dbReference type="Proteomes" id="UP001597568">
    <property type="component" value="Unassembled WGS sequence"/>
</dbReference>
<comment type="caution">
    <text evidence="1">The sequence shown here is derived from an EMBL/GenBank/DDBJ whole genome shotgun (WGS) entry which is preliminary data.</text>
</comment>
<dbReference type="Pfam" id="PF20074">
    <property type="entry name" value="DUF6470"/>
    <property type="match status" value="1"/>
</dbReference>
<dbReference type="InterPro" id="IPR045527">
    <property type="entry name" value="DUF6470"/>
</dbReference>
<sequence length="186" mass="20028">MKLDRVDIRTTDQKVEIHSTQPKLQMRTTNAKVNIEQPAAILEMSSKAAKLLIDQSQAWRDMGLLTPMEAGDQAAQKGLQDAAAGTARRAREGDQMMNIAGGQNQLQAIAERVAQPPQPGIGIKWIPSVNAVKTTYVPGKLDINITPQKPRFDVKIGDVSGQYTPGDVTGTAVQRASVETTVIKGG</sequence>